<evidence type="ECO:0000313" key="5">
    <source>
        <dbReference type="Proteomes" id="UP000001542"/>
    </source>
</evidence>
<dbReference type="GO" id="GO:0016491">
    <property type="term" value="F:oxidoreductase activity"/>
    <property type="evidence" value="ECO:0007669"/>
    <property type="project" value="InterPro"/>
</dbReference>
<dbReference type="PANTHER" id="PTHR43278">
    <property type="entry name" value="NAD(P)H-DEPENDENT FMN-CONTAINING OXIDOREDUCTASE YWQN-RELATED"/>
    <property type="match status" value="1"/>
</dbReference>
<accession>A2DEC7</accession>
<dbReference type="RefSeq" id="XP_001582331.1">
    <property type="nucleotide sequence ID" value="XM_001582281.1"/>
</dbReference>
<evidence type="ECO:0000256" key="2">
    <source>
        <dbReference type="ARBA" id="ARBA00022643"/>
    </source>
</evidence>
<dbReference type="Pfam" id="PF03358">
    <property type="entry name" value="FMN_red"/>
    <property type="match status" value="1"/>
</dbReference>
<reference evidence="4" key="1">
    <citation type="submission" date="2006-10" db="EMBL/GenBank/DDBJ databases">
        <authorList>
            <person name="Amadeo P."/>
            <person name="Zhao Q."/>
            <person name="Wortman J."/>
            <person name="Fraser-Liggett C."/>
            <person name="Carlton J."/>
        </authorList>
    </citation>
    <scope>NUCLEOTIDE SEQUENCE</scope>
    <source>
        <strain evidence="4">G3</strain>
    </source>
</reference>
<sequence>MLSSPSKFAANVLLFNASSRKNNNTVTILKAIKEGVESVGKTAEIVHLDKLKFHGCQGCLQCKRPNAPASCIIKDDATKYIEQLKNADAFVIGSPVYFGNLTGPFYSFFQRFLYCHFNYCEEKRSNLTRPVKTGLVYTCGAPQSMFERIYAPQFQHNKDYLEMVFKGKCQVLVNYFQLLTKDVSKLWVPGEPNDLKKKWFEEHQENILKQAFDMGVSLASE</sequence>
<evidence type="ECO:0000259" key="3">
    <source>
        <dbReference type="Pfam" id="PF03358"/>
    </source>
</evidence>
<gene>
    <name evidence="4" type="ORF">TVAG_167200</name>
</gene>
<dbReference type="InterPro" id="IPR029039">
    <property type="entry name" value="Flavoprotein-like_sf"/>
</dbReference>
<reference evidence="4" key="2">
    <citation type="journal article" date="2007" name="Science">
        <title>Draft genome sequence of the sexually transmitted pathogen Trichomonas vaginalis.</title>
        <authorList>
            <person name="Carlton J.M."/>
            <person name="Hirt R.P."/>
            <person name="Silva J.C."/>
            <person name="Delcher A.L."/>
            <person name="Schatz M."/>
            <person name="Zhao Q."/>
            <person name="Wortman J.R."/>
            <person name="Bidwell S.L."/>
            <person name="Alsmark U.C.M."/>
            <person name="Besteiro S."/>
            <person name="Sicheritz-Ponten T."/>
            <person name="Noel C.J."/>
            <person name="Dacks J.B."/>
            <person name="Foster P.G."/>
            <person name="Simillion C."/>
            <person name="Van de Peer Y."/>
            <person name="Miranda-Saavedra D."/>
            <person name="Barton G.J."/>
            <person name="Westrop G.D."/>
            <person name="Mueller S."/>
            <person name="Dessi D."/>
            <person name="Fiori P.L."/>
            <person name="Ren Q."/>
            <person name="Paulsen I."/>
            <person name="Zhang H."/>
            <person name="Bastida-Corcuera F.D."/>
            <person name="Simoes-Barbosa A."/>
            <person name="Brown M.T."/>
            <person name="Hayes R.D."/>
            <person name="Mukherjee M."/>
            <person name="Okumura C.Y."/>
            <person name="Schneider R."/>
            <person name="Smith A.J."/>
            <person name="Vanacova S."/>
            <person name="Villalvazo M."/>
            <person name="Haas B.J."/>
            <person name="Pertea M."/>
            <person name="Feldblyum T.V."/>
            <person name="Utterback T.R."/>
            <person name="Shu C.L."/>
            <person name="Osoegawa K."/>
            <person name="de Jong P.J."/>
            <person name="Hrdy I."/>
            <person name="Horvathova L."/>
            <person name="Zubacova Z."/>
            <person name="Dolezal P."/>
            <person name="Malik S.B."/>
            <person name="Logsdon J.M. Jr."/>
            <person name="Henze K."/>
            <person name="Gupta A."/>
            <person name="Wang C.C."/>
            <person name="Dunne R.L."/>
            <person name="Upcroft J.A."/>
            <person name="Upcroft P."/>
            <person name="White O."/>
            <person name="Salzberg S.L."/>
            <person name="Tang P."/>
            <person name="Chiu C.-H."/>
            <person name="Lee Y.-S."/>
            <person name="Embley T.M."/>
            <person name="Coombs G.H."/>
            <person name="Mottram J.C."/>
            <person name="Tachezy J."/>
            <person name="Fraser-Liggett C.M."/>
            <person name="Johnson P.J."/>
        </authorList>
    </citation>
    <scope>NUCLEOTIDE SEQUENCE [LARGE SCALE GENOMIC DNA]</scope>
    <source>
        <strain evidence="4">G3</strain>
    </source>
</reference>
<dbReference type="SMR" id="A2DEC7"/>
<dbReference type="VEuPathDB" id="TrichDB:TVAG_167200"/>
<dbReference type="PANTHER" id="PTHR43278:SF2">
    <property type="entry name" value="IRON-SULFUR FLAVOPROTEIN"/>
    <property type="match status" value="1"/>
</dbReference>
<dbReference type="EMBL" id="DS113191">
    <property type="protein sequence ID" value="EAY21345.1"/>
    <property type="molecule type" value="Genomic_DNA"/>
</dbReference>
<dbReference type="Proteomes" id="UP000001542">
    <property type="component" value="Unassembled WGS sequence"/>
</dbReference>
<dbReference type="InParanoid" id="A2DEC7"/>
<dbReference type="AlphaFoldDB" id="A2DEC7"/>
<dbReference type="InterPro" id="IPR051796">
    <property type="entry name" value="ISF_SsuE-like"/>
</dbReference>
<proteinExistence type="predicted"/>
<evidence type="ECO:0000313" key="4">
    <source>
        <dbReference type="EMBL" id="EAY21345.1"/>
    </source>
</evidence>
<keyword evidence="1" id="KW-0285">Flavoprotein</keyword>
<keyword evidence="2" id="KW-0288">FMN</keyword>
<dbReference type="VEuPathDB" id="TrichDB:TVAGG3_0175440"/>
<dbReference type="Gene3D" id="3.40.50.360">
    <property type="match status" value="1"/>
</dbReference>
<dbReference type="STRING" id="5722.A2DEC7"/>
<evidence type="ECO:0000256" key="1">
    <source>
        <dbReference type="ARBA" id="ARBA00022630"/>
    </source>
</evidence>
<dbReference type="InterPro" id="IPR005025">
    <property type="entry name" value="FMN_Rdtase-like_dom"/>
</dbReference>
<organism evidence="4 5">
    <name type="scientific">Trichomonas vaginalis (strain ATCC PRA-98 / G3)</name>
    <dbReference type="NCBI Taxonomy" id="412133"/>
    <lineage>
        <taxon>Eukaryota</taxon>
        <taxon>Metamonada</taxon>
        <taxon>Parabasalia</taxon>
        <taxon>Trichomonadida</taxon>
        <taxon>Trichomonadidae</taxon>
        <taxon>Trichomonas</taxon>
    </lineage>
</organism>
<name>A2DEC7_TRIV3</name>
<keyword evidence="5" id="KW-1185">Reference proteome</keyword>
<dbReference type="OrthoDB" id="10259461at2759"/>
<dbReference type="SUPFAM" id="SSF52218">
    <property type="entry name" value="Flavoproteins"/>
    <property type="match status" value="1"/>
</dbReference>
<protein>
    <submittedName>
        <fullName evidence="4">Iron-sulfur flavoprotein, putative</fullName>
    </submittedName>
</protein>
<feature type="domain" description="NADPH-dependent FMN reductase-like" evidence="3">
    <location>
        <begin position="11"/>
        <end position="141"/>
    </location>
</feature>
<dbReference type="KEGG" id="tva:5466893"/>